<proteinExistence type="predicted"/>
<dbReference type="RefSeq" id="WP_046336494.1">
    <property type="nucleotide sequence ID" value="NZ_CAWMEF010000001.1"/>
</dbReference>
<evidence type="ECO:0000313" key="1">
    <source>
        <dbReference type="EMBL" id="CDM89048.1"/>
    </source>
</evidence>
<reference evidence="2 3" key="1">
    <citation type="submission" date="2014-02" db="EMBL/GenBank/DDBJ databases">
        <authorList>
            <person name="Genoscope - CEA"/>
        </authorList>
    </citation>
    <scope>NUCLEOTIDE SEQUENCE [LARGE SCALE GENOMIC DNA]</scope>
    <source>
        <strain evidence="2 3">CS03</strain>
    </source>
</reference>
<protein>
    <submittedName>
        <fullName evidence="2">Similar to protein G</fullName>
    </submittedName>
</protein>
<evidence type="ECO:0000313" key="3">
    <source>
        <dbReference type="Proteomes" id="UP000032930"/>
    </source>
</evidence>
<dbReference type="KEGG" id="xbv:XBW1_2826"/>
<evidence type="ECO:0000313" key="2">
    <source>
        <dbReference type="EMBL" id="CDM90183.1"/>
    </source>
</evidence>
<dbReference type="Pfam" id="PF02413">
    <property type="entry name" value="Caudo_TAP"/>
    <property type="match status" value="1"/>
</dbReference>
<sequence length="172" mass="19961">MRNLKNFKSYQPDNPKFGDCSYIQSDEGIDWYDAQKLFAPETLKIVYDSTGVIINYNTDASMLYPNGFSVIEMDNRHAPDGLDVHGEWQYNGEKIIRRIYTPAELQKKAEERKRQLMDIAREKIAPLQDAVDLNLATDAEKSALTEWRKYRVLLNRVDCTTAPDVKWPEQPK</sequence>
<dbReference type="InterPro" id="IPR051220">
    <property type="entry name" value="TFA_Chaperone"/>
</dbReference>
<gene>
    <name evidence="1" type="ORF">XBW1_1691</name>
    <name evidence="2" type="ORF">XBW1_2826</name>
</gene>
<dbReference type="PANTHER" id="PTHR34413">
    <property type="entry name" value="PROPHAGE TAIL FIBER ASSEMBLY PROTEIN HOMOLOG TFAE-RELATED-RELATED"/>
    <property type="match status" value="1"/>
</dbReference>
<dbReference type="InterPro" id="IPR003458">
    <property type="entry name" value="Phage_T4_Gp38_tail_assem"/>
</dbReference>
<dbReference type="KEGG" id="xbv:XBW1_1691"/>
<accession>A0A0B6XBR5</accession>
<dbReference type="PANTHER" id="PTHR34413:SF2">
    <property type="entry name" value="PROPHAGE TAIL FIBER ASSEMBLY PROTEIN HOMOLOG TFAE-RELATED"/>
    <property type="match status" value="1"/>
</dbReference>
<dbReference type="AlphaFoldDB" id="A0A0B6XBR5"/>
<organism evidence="2 3">
    <name type="scientific">Xenorhabdus bovienii</name>
    <name type="common">Xenorhabdus nematophila subsp. bovienii</name>
    <dbReference type="NCBI Taxonomy" id="40576"/>
    <lineage>
        <taxon>Bacteria</taxon>
        <taxon>Pseudomonadati</taxon>
        <taxon>Pseudomonadota</taxon>
        <taxon>Gammaproteobacteria</taxon>
        <taxon>Enterobacterales</taxon>
        <taxon>Morganellaceae</taxon>
        <taxon>Xenorhabdus</taxon>
    </lineage>
</organism>
<dbReference type="EMBL" id="FO818637">
    <property type="protein sequence ID" value="CDM89048.1"/>
    <property type="molecule type" value="Genomic_DNA"/>
</dbReference>
<dbReference type="EMBL" id="FO818637">
    <property type="protein sequence ID" value="CDM90183.1"/>
    <property type="molecule type" value="Genomic_DNA"/>
</dbReference>
<dbReference type="Proteomes" id="UP000032930">
    <property type="component" value="Chromosome"/>
</dbReference>
<name>A0A0B6XBR5_XENBV</name>